<keyword evidence="2" id="KW-0521">NADP</keyword>
<dbReference type="PRINTS" id="PR00081">
    <property type="entry name" value="GDHRDH"/>
</dbReference>
<dbReference type="PANTHER" id="PTHR43618">
    <property type="entry name" value="7-ALPHA-HYDROXYSTEROID DEHYDROGENASE"/>
    <property type="match status" value="1"/>
</dbReference>
<proteinExistence type="inferred from homology"/>
<dbReference type="PANTHER" id="PTHR43618:SF17">
    <property type="entry name" value="RHAMNOLIPIDS BIOSYNTHESIS 3-OXOACYL-[ACYL-CARRIER-PROTEIN] REDUCTASE"/>
    <property type="match status" value="1"/>
</dbReference>
<dbReference type="SUPFAM" id="SSF51735">
    <property type="entry name" value="NAD(P)-binding Rossmann-fold domains"/>
    <property type="match status" value="1"/>
</dbReference>
<evidence type="ECO:0000256" key="2">
    <source>
        <dbReference type="ARBA" id="ARBA00022857"/>
    </source>
</evidence>
<keyword evidence="5" id="KW-1185">Reference proteome</keyword>
<organism evidence="4 5">
    <name type="scientific">Sphingomonas colocasiae</name>
    <dbReference type="NCBI Taxonomy" id="1848973"/>
    <lineage>
        <taxon>Bacteria</taxon>
        <taxon>Pseudomonadati</taxon>
        <taxon>Pseudomonadota</taxon>
        <taxon>Alphaproteobacteria</taxon>
        <taxon>Sphingomonadales</taxon>
        <taxon>Sphingomonadaceae</taxon>
        <taxon>Sphingomonas</taxon>
    </lineage>
</organism>
<evidence type="ECO:0000313" key="5">
    <source>
        <dbReference type="Proteomes" id="UP000706039"/>
    </source>
</evidence>
<dbReference type="Gene3D" id="3.40.50.720">
    <property type="entry name" value="NAD(P)-binding Rossmann-like Domain"/>
    <property type="match status" value="1"/>
</dbReference>
<dbReference type="Proteomes" id="UP000706039">
    <property type="component" value="Unassembled WGS sequence"/>
</dbReference>
<evidence type="ECO:0000256" key="1">
    <source>
        <dbReference type="ARBA" id="ARBA00006484"/>
    </source>
</evidence>
<dbReference type="InterPro" id="IPR002347">
    <property type="entry name" value="SDR_fam"/>
</dbReference>
<sequence>MDTVKIASLFDVSGKVALVTGGSRGIGLMIARAYAANGVRVYITSRKRDACEAAERELGAIGECIAIPADLSNAEGRAALVATLSAREDRLDILVNNAGTTWGAPFTEYPEDGFDKVLDTNLKAPFFLTRELLPLLEAGGERGSARIINIGSIDGINVPRLAPNYAYGPSKAAVHHLTRVLAVLLGRRNIRVNAIAPGPFDSKMTEWTLTEYRDQIISRCPVGRIGRPDDMAGIALYLASPGADYLNGVVIPLDGGISIENGNMSTGE</sequence>
<comment type="caution">
    <text evidence="4">The sequence shown here is derived from an EMBL/GenBank/DDBJ whole genome shotgun (WGS) entry which is preliminary data.</text>
</comment>
<evidence type="ECO:0000256" key="3">
    <source>
        <dbReference type="ARBA" id="ARBA00023002"/>
    </source>
</evidence>
<accession>A0ABS7PSB0</accession>
<name>A0ABS7PSB0_9SPHN</name>
<reference evidence="4 5" key="1">
    <citation type="submission" date="2021-08" db="EMBL/GenBank/DDBJ databases">
        <authorList>
            <person name="Tuo L."/>
        </authorList>
    </citation>
    <scope>NUCLEOTIDE SEQUENCE [LARGE SCALE GENOMIC DNA]</scope>
    <source>
        <strain evidence="4 5">JCM 31229</strain>
    </source>
</reference>
<dbReference type="InterPro" id="IPR052178">
    <property type="entry name" value="Sec_Metab_Biosynth_SDR"/>
</dbReference>
<dbReference type="Pfam" id="PF13561">
    <property type="entry name" value="adh_short_C2"/>
    <property type="match status" value="1"/>
</dbReference>
<dbReference type="EMBL" id="JAINVV010000006">
    <property type="protein sequence ID" value="MBY8823560.1"/>
    <property type="molecule type" value="Genomic_DNA"/>
</dbReference>
<dbReference type="InterPro" id="IPR036291">
    <property type="entry name" value="NAD(P)-bd_dom_sf"/>
</dbReference>
<keyword evidence="3" id="KW-0560">Oxidoreductase</keyword>
<gene>
    <name evidence="4" type="ORF">K7G82_14745</name>
</gene>
<protein>
    <submittedName>
        <fullName evidence="4">SDR family oxidoreductase</fullName>
    </submittedName>
</protein>
<comment type="similarity">
    <text evidence="1">Belongs to the short-chain dehydrogenases/reductases (SDR) family.</text>
</comment>
<evidence type="ECO:0000313" key="4">
    <source>
        <dbReference type="EMBL" id="MBY8823560.1"/>
    </source>
</evidence>
<dbReference type="PRINTS" id="PR00080">
    <property type="entry name" value="SDRFAMILY"/>
</dbReference>